<dbReference type="Proteomes" id="UP000193862">
    <property type="component" value="Unassembled WGS sequence"/>
</dbReference>
<sequence length="227" mass="25740">MSYTLVIADKAFSSWSLRAGMMFAHFNLPHREVLARLYTGDKKAELAAYAPAHFVPIIVTPEGELLGETLAIAETLAERHPEKQMWPKDSAARMFARWLCCEISTGFKALRDCDVQLLRVWEGTEITPALSADLARLDAMLGRAWDRWGRDDSPWLFGEFSIADAFYAPVCARIVGYDLPVTPRVQAYVAAWMRDPAFRAWRAQALTFSYDPLPYARDLPAHDWPEV</sequence>
<dbReference type="Gene3D" id="1.20.1050.10">
    <property type="match status" value="1"/>
</dbReference>
<dbReference type="GO" id="GO:0006749">
    <property type="term" value="P:glutathione metabolic process"/>
    <property type="evidence" value="ECO:0007669"/>
    <property type="project" value="TreeGrafter"/>
</dbReference>
<dbReference type="SUPFAM" id="SSF47616">
    <property type="entry name" value="GST C-terminal domain-like"/>
    <property type="match status" value="1"/>
</dbReference>
<dbReference type="GO" id="GO:0006559">
    <property type="term" value="P:L-phenylalanine catabolic process"/>
    <property type="evidence" value="ECO:0007669"/>
    <property type="project" value="TreeGrafter"/>
</dbReference>
<name>A0A1Y5T3B1_9RHOB</name>
<dbReference type="RefSeq" id="WP_085837045.1">
    <property type="nucleotide sequence ID" value="NZ_FWFS01000008.1"/>
</dbReference>
<dbReference type="PANTHER" id="PTHR42673:SF4">
    <property type="entry name" value="MALEYLACETOACETATE ISOMERASE"/>
    <property type="match status" value="1"/>
</dbReference>
<dbReference type="InterPro" id="IPR036249">
    <property type="entry name" value="Thioredoxin-like_sf"/>
</dbReference>
<dbReference type="SUPFAM" id="SSF52833">
    <property type="entry name" value="Thioredoxin-like"/>
    <property type="match status" value="1"/>
</dbReference>
<dbReference type="GO" id="GO:0016034">
    <property type="term" value="F:maleylacetoacetate isomerase activity"/>
    <property type="evidence" value="ECO:0007669"/>
    <property type="project" value="TreeGrafter"/>
</dbReference>
<dbReference type="InterPro" id="IPR004045">
    <property type="entry name" value="Glutathione_S-Trfase_N"/>
</dbReference>
<feature type="domain" description="GST N-terminal" evidence="1">
    <location>
        <begin position="12"/>
        <end position="78"/>
    </location>
</feature>
<dbReference type="AlphaFoldDB" id="A0A1Y5T3B1"/>
<protein>
    <recommendedName>
        <fullName evidence="1">GST N-terminal domain-containing protein</fullName>
    </recommendedName>
</protein>
<dbReference type="OrthoDB" id="9799538at2"/>
<dbReference type="EMBL" id="FWFS01000008">
    <property type="protein sequence ID" value="SLN53226.1"/>
    <property type="molecule type" value="Genomic_DNA"/>
</dbReference>
<dbReference type="Gene3D" id="3.40.30.10">
    <property type="entry name" value="Glutaredoxin"/>
    <property type="match status" value="1"/>
</dbReference>
<evidence type="ECO:0000259" key="1">
    <source>
        <dbReference type="Pfam" id="PF13409"/>
    </source>
</evidence>
<reference evidence="2 3" key="1">
    <citation type="submission" date="2017-03" db="EMBL/GenBank/DDBJ databases">
        <authorList>
            <person name="Afonso C.L."/>
            <person name="Miller P.J."/>
            <person name="Scott M.A."/>
            <person name="Spackman E."/>
            <person name="Goraichik I."/>
            <person name="Dimitrov K.M."/>
            <person name="Suarez D.L."/>
            <person name="Swayne D.E."/>
        </authorList>
    </citation>
    <scope>NUCLEOTIDE SEQUENCE [LARGE SCALE GENOMIC DNA]</scope>
    <source>
        <strain evidence="2 3">CECT 8620</strain>
    </source>
</reference>
<dbReference type="Pfam" id="PF13409">
    <property type="entry name" value="GST_N_2"/>
    <property type="match status" value="1"/>
</dbReference>
<organism evidence="2 3">
    <name type="scientific">Aquimixticola soesokkakensis</name>
    <dbReference type="NCBI Taxonomy" id="1519096"/>
    <lineage>
        <taxon>Bacteria</taxon>
        <taxon>Pseudomonadati</taxon>
        <taxon>Pseudomonadota</taxon>
        <taxon>Alphaproteobacteria</taxon>
        <taxon>Rhodobacterales</taxon>
        <taxon>Paracoccaceae</taxon>
        <taxon>Aquimixticola</taxon>
    </lineage>
</organism>
<keyword evidence="3" id="KW-1185">Reference proteome</keyword>
<evidence type="ECO:0000313" key="2">
    <source>
        <dbReference type="EMBL" id="SLN53226.1"/>
    </source>
</evidence>
<evidence type="ECO:0000313" key="3">
    <source>
        <dbReference type="Proteomes" id="UP000193862"/>
    </source>
</evidence>
<gene>
    <name evidence="2" type="ORF">AQS8620_02329</name>
</gene>
<dbReference type="InterPro" id="IPR036282">
    <property type="entry name" value="Glutathione-S-Trfase_C_sf"/>
</dbReference>
<proteinExistence type="predicted"/>
<accession>A0A1Y5T3B1</accession>
<dbReference type="GO" id="GO:0004364">
    <property type="term" value="F:glutathione transferase activity"/>
    <property type="evidence" value="ECO:0007669"/>
    <property type="project" value="TreeGrafter"/>
</dbReference>
<dbReference type="Pfam" id="PF13410">
    <property type="entry name" value="GST_C_2"/>
    <property type="match status" value="1"/>
</dbReference>
<dbReference type="PANTHER" id="PTHR42673">
    <property type="entry name" value="MALEYLACETOACETATE ISOMERASE"/>
    <property type="match status" value="1"/>
</dbReference>